<comment type="caution">
    <text evidence="2">The sequence shown here is derived from an EMBL/GenBank/DDBJ whole genome shotgun (WGS) entry which is preliminary data.</text>
</comment>
<gene>
    <name evidence="2" type="ORF">MYP_1365</name>
</gene>
<reference evidence="2 3" key="1">
    <citation type="submission" date="2014-09" db="EMBL/GenBank/DDBJ databases">
        <title>Sporocytophaga myxococcoides PG-01 genome sequencing.</title>
        <authorList>
            <person name="Liu L."/>
            <person name="Gao P.J."/>
            <person name="Chen G.J."/>
            <person name="Wang L.S."/>
        </authorList>
    </citation>
    <scope>NUCLEOTIDE SEQUENCE [LARGE SCALE GENOMIC DNA]</scope>
    <source>
        <strain evidence="2 3">PG-01</strain>
    </source>
</reference>
<keyword evidence="1" id="KW-1133">Transmembrane helix</keyword>
<evidence type="ECO:0000313" key="3">
    <source>
        <dbReference type="Proteomes" id="UP000030185"/>
    </source>
</evidence>
<proteinExistence type="predicted"/>
<accession>A0A098LCE9</accession>
<dbReference type="STRING" id="153721.MYP_1365"/>
<organism evidence="2 3">
    <name type="scientific">Sporocytophaga myxococcoides</name>
    <dbReference type="NCBI Taxonomy" id="153721"/>
    <lineage>
        <taxon>Bacteria</taxon>
        <taxon>Pseudomonadati</taxon>
        <taxon>Bacteroidota</taxon>
        <taxon>Cytophagia</taxon>
        <taxon>Cytophagales</taxon>
        <taxon>Cytophagaceae</taxon>
        <taxon>Sporocytophaga</taxon>
    </lineage>
</organism>
<dbReference type="AlphaFoldDB" id="A0A098LCE9"/>
<feature type="transmembrane region" description="Helical" evidence="1">
    <location>
        <begin position="20"/>
        <end position="40"/>
    </location>
</feature>
<dbReference type="EMBL" id="BBLT01000002">
    <property type="protein sequence ID" value="GAL84137.1"/>
    <property type="molecule type" value="Genomic_DNA"/>
</dbReference>
<keyword evidence="1" id="KW-0812">Transmembrane</keyword>
<evidence type="ECO:0000313" key="2">
    <source>
        <dbReference type="EMBL" id="GAL84137.1"/>
    </source>
</evidence>
<evidence type="ECO:0000256" key="1">
    <source>
        <dbReference type="SAM" id="Phobius"/>
    </source>
</evidence>
<keyword evidence="1" id="KW-0472">Membrane</keyword>
<name>A0A098LCE9_9BACT</name>
<sequence length="51" mass="6274">MDLTKINFNNLNKKTDWFDKANNLFLVVFVLFFIEIIIYFKQKRNNVVKYL</sequence>
<keyword evidence="3" id="KW-1185">Reference proteome</keyword>
<protein>
    <submittedName>
        <fullName evidence="2">Uncharacterized protein</fullName>
    </submittedName>
</protein>
<dbReference type="Proteomes" id="UP000030185">
    <property type="component" value="Unassembled WGS sequence"/>
</dbReference>